<organism evidence="3 4">
    <name type="scientific">Biomphalaria glabrata</name>
    <name type="common">Bloodfluke planorb</name>
    <name type="synonym">Freshwater snail</name>
    <dbReference type="NCBI Taxonomy" id="6526"/>
    <lineage>
        <taxon>Eukaryota</taxon>
        <taxon>Metazoa</taxon>
        <taxon>Spiralia</taxon>
        <taxon>Lophotrochozoa</taxon>
        <taxon>Mollusca</taxon>
        <taxon>Gastropoda</taxon>
        <taxon>Heterobranchia</taxon>
        <taxon>Euthyneura</taxon>
        <taxon>Panpulmonata</taxon>
        <taxon>Hygrophila</taxon>
        <taxon>Lymnaeoidea</taxon>
        <taxon>Planorbidae</taxon>
        <taxon>Biomphalaria</taxon>
    </lineage>
</organism>
<feature type="compositionally biased region" description="Basic and acidic residues" evidence="1">
    <location>
        <begin position="516"/>
        <end position="527"/>
    </location>
</feature>
<dbReference type="Gene3D" id="2.30.30.140">
    <property type="match status" value="1"/>
</dbReference>
<feature type="compositionally biased region" description="Basic and acidic residues" evidence="1">
    <location>
        <begin position="226"/>
        <end position="246"/>
    </location>
</feature>
<feature type="region of interest" description="Disordered" evidence="1">
    <location>
        <begin position="1061"/>
        <end position="1106"/>
    </location>
</feature>
<feature type="compositionally biased region" description="Basic and acidic residues" evidence="1">
    <location>
        <begin position="492"/>
        <end position="506"/>
    </location>
</feature>
<feature type="compositionally biased region" description="Basic and acidic residues" evidence="1">
    <location>
        <begin position="789"/>
        <end position="799"/>
    </location>
</feature>
<protein>
    <recommendedName>
        <fullName evidence="2">BAH domain-containing protein</fullName>
    </recommendedName>
</protein>
<feature type="compositionally biased region" description="Polar residues" evidence="1">
    <location>
        <begin position="473"/>
        <end position="489"/>
    </location>
</feature>
<feature type="compositionally biased region" description="Low complexity" evidence="1">
    <location>
        <begin position="324"/>
        <end position="355"/>
    </location>
</feature>
<dbReference type="KEGG" id="bgt:106063306"/>
<dbReference type="EnsemblMetazoa" id="BGLB040318-RA">
    <property type="protein sequence ID" value="BGLB040318-PA"/>
    <property type="gene ID" value="BGLB040318"/>
</dbReference>
<feature type="region of interest" description="Disordered" evidence="1">
    <location>
        <begin position="976"/>
        <end position="999"/>
    </location>
</feature>
<feature type="region of interest" description="Disordered" evidence="1">
    <location>
        <begin position="437"/>
        <end position="527"/>
    </location>
</feature>
<dbReference type="GO" id="GO:0003677">
    <property type="term" value="F:DNA binding"/>
    <property type="evidence" value="ECO:0007669"/>
    <property type="project" value="InterPro"/>
</dbReference>
<dbReference type="InterPro" id="IPR052429">
    <property type="entry name" value="BAH_domain_protein"/>
</dbReference>
<feature type="compositionally biased region" description="Polar residues" evidence="1">
    <location>
        <begin position="372"/>
        <end position="393"/>
    </location>
</feature>
<feature type="compositionally biased region" description="Polar residues" evidence="1">
    <location>
        <begin position="659"/>
        <end position="671"/>
    </location>
</feature>
<dbReference type="InterPro" id="IPR001025">
    <property type="entry name" value="BAH_dom"/>
</dbReference>
<dbReference type="InterPro" id="IPR002999">
    <property type="entry name" value="Tudor"/>
</dbReference>
<name>A0A2C9MAA4_BIOGL</name>
<dbReference type="PANTHER" id="PTHR12505:SF24">
    <property type="entry name" value="PROTEIN WINGED EYE"/>
    <property type="match status" value="1"/>
</dbReference>
<dbReference type="SMART" id="SM00333">
    <property type="entry name" value="TUDOR"/>
    <property type="match status" value="1"/>
</dbReference>
<feature type="compositionally biased region" description="Basic and acidic residues" evidence="1">
    <location>
        <begin position="2024"/>
        <end position="2039"/>
    </location>
</feature>
<feature type="region of interest" description="Disordered" evidence="1">
    <location>
        <begin position="765"/>
        <end position="799"/>
    </location>
</feature>
<dbReference type="EnsemblMetazoa" id="BGLB040318-RB">
    <property type="protein sequence ID" value="BGLB040318-PB"/>
    <property type="gene ID" value="BGLB040318"/>
</dbReference>
<dbReference type="Proteomes" id="UP000076420">
    <property type="component" value="Unassembled WGS sequence"/>
</dbReference>
<feature type="region of interest" description="Disordered" evidence="1">
    <location>
        <begin position="659"/>
        <end position="678"/>
    </location>
</feature>
<feature type="compositionally biased region" description="Basic and acidic residues" evidence="1">
    <location>
        <begin position="1463"/>
        <end position="1482"/>
    </location>
</feature>
<feature type="compositionally biased region" description="Basic residues" evidence="1">
    <location>
        <begin position="356"/>
        <end position="366"/>
    </location>
</feature>
<proteinExistence type="predicted"/>
<feature type="compositionally biased region" description="Basic residues" evidence="1">
    <location>
        <begin position="2175"/>
        <end position="2184"/>
    </location>
</feature>
<dbReference type="Gene3D" id="2.30.30.490">
    <property type="match status" value="1"/>
</dbReference>
<dbReference type="STRING" id="6526.A0A2C9MAA4"/>
<gene>
    <name evidence="3" type="primary">106063306</name>
</gene>
<dbReference type="SMART" id="SM00439">
    <property type="entry name" value="BAH"/>
    <property type="match status" value="1"/>
</dbReference>
<feature type="compositionally biased region" description="Low complexity" evidence="1">
    <location>
        <begin position="264"/>
        <end position="277"/>
    </location>
</feature>
<feature type="region of interest" description="Disordered" evidence="1">
    <location>
        <begin position="1"/>
        <end position="38"/>
    </location>
</feature>
<evidence type="ECO:0000313" key="3">
    <source>
        <dbReference type="EnsemblMetazoa" id="BGLB040318-PA"/>
    </source>
</evidence>
<dbReference type="GO" id="GO:0003682">
    <property type="term" value="F:chromatin binding"/>
    <property type="evidence" value="ECO:0007669"/>
    <property type="project" value="InterPro"/>
</dbReference>
<feature type="compositionally biased region" description="Polar residues" evidence="1">
    <location>
        <begin position="1878"/>
        <end position="1890"/>
    </location>
</feature>
<feature type="region of interest" description="Disordered" evidence="1">
    <location>
        <begin position="1517"/>
        <end position="1585"/>
    </location>
</feature>
<feature type="region of interest" description="Disordered" evidence="1">
    <location>
        <begin position="1990"/>
        <end position="2012"/>
    </location>
</feature>
<dbReference type="Pfam" id="PF01426">
    <property type="entry name" value="BAH"/>
    <property type="match status" value="1"/>
</dbReference>
<dbReference type="Pfam" id="PF21744">
    <property type="entry name" value="BAHCC1-like_Tudor"/>
    <property type="match status" value="1"/>
</dbReference>
<feature type="compositionally biased region" description="Basic and acidic residues" evidence="1">
    <location>
        <begin position="2386"/>
        <end position="2406"/>
    </location>
</feature>
<feature type="compositionally biased region" description="Basic and acidic residues" evidence="1">
    <location>
        <begin position="2149"/>
        <end position="2160"/>
    </location>
</feature>
<feature type="region of interest" description="Disordered" evidence="1">
    <location>
        <begin position="1449"/>
        <end position="1504"/>
    </location>
</feature>
<dbReference type="VEuPathDB" id="VectorBase:BGLAX_031214"/>
<dbReference type="Pfam" id="PF24912">
    <property type="entry name" value="SH3_TNRC18"/>
    <property type="match status" value="1"/>
</dbReference>
<feature type="region of interest" description="Disordered" evidence="1">
    <location>
        <begin position="1873"/>
        <end position="1937"/>
    </location>
</feature>
<feature type="compositionally biased region" description="Polar residues" evidence="1">
    <location>
        <begin position="2040"/>
        <end position="2054"/>
    </location>
</feature>
<dbReference type="InterPro" id="IPR017956">
    <property type="entry name" value="AT_hook_DNA-bd_motif"/>
</dbReference>
<dbReference type="InterPro" id="IPR043151">
    <property type="entry name" value="BAH_sf"/>
</dbReference>
<dbReference type="PANTHER" id="PTHR12505">
    <property type="entry name" value="PHD FINGER TRANSCRIPTION FACTOR"/>
    <property type="match status" value="1"/>
</dbReference>
<feature type="compositionally biased region" description="Basic and acidic residues" evidence="1">
    <location>
        <begin position="2086"/>
        <end position="2096"/>
    </location>
</feature>
<dbReference type="PROSITE" id="PS51038">
    <property type="entry name" value="BAH"/>
    <property type="match status" value="1"/>
</dbReference>
<evidence type="ECO:0000256" key="1">
    <source>
        <dbReference type="SAM" id="MobiDB-lite"/>
    </source>
</evidence>
<feature type="compositionally biased region" description="Basic and acidic residues" evidence="1">
    <location>
        <begin position="1"/>
        <end position="14"/>
    </location>
</feature>
<feature type="compositionally biased region" description="Polar residues" evidence="1">
    <location>
        <begin position="286"/>
        <end position="314"/>
    </location>
</feature>
<evidence type="ECO:0000259" key="2">
    <source>
        <dbReference type="PROSITE" id="PS51038"/>
    </source>
</evidence>
<feature type="region of interest" description="Disordered" evidence="1">
    <location>
        <begin position="688"/>
        <end position="716"/>
    </location>
</feature>
<accession>A0A2C9MAA4</accession>
<feature type="region of interest" description="Disordered" evidence="1">
    <location>
        <begin position="895"/>
        <end position="917"/>
    </location>
</feature>
<dbReference type="SMART" id="SM00384">
    <property type="entry name" value="AT_hook"/>
    <property type="match status" value="3"/>
</dbReference>
<feature type="compositionally biased region" description="Basic residues" evidence="1">
    <location>
        <begin position="1916"/>
        <end position="1926"/>
    </location>
</feature>
<feature type="compositionally biased region" description="Basic residues" evidence="1">
    <location>
        <begin position="1541"/>
        <end position="1552"/>
    </location>
</feature>
<feature type="region of interest" description="Disordered" evidence="1">
    <location>
        <begin position="2024"/>
        <end position="2232"/>
    </location>
</feature>
<feature type="compositionally biased region" description="Basic residues" evidence="1">
    <location>
        <begin position="1520"/>
        <end position="1529"/>
    </location>
</feature>
<feature type="compositionally biased region" description="Acidic residues" evidence="1">
    <location>
        <begin position="2407"/>
        <end position="2421"/>
    </location>
</feature>
<dbReference type="VEuPathDB" id="VectorBase:BGLB040318"/>
<feature type="region of interest" description="Disordered" evidence="1">
    <location>
        <begin position="1027"/>
        <end position="1046"/>
    </location>
</feature>
<dbReference type="OrthoDB" id="6426227at2759"/>
<feature type="compositionally biased region" description="Basic and acidic residues" evidence="1">
    <location>
        <begin position="2110"/>
        <end position="2126"/>
    </location>
</feature>
<dbReference type="InterPro" id="IPR048924">
    <property type="entry name" value="BAHCC1-like_Tudor"/>
</dbReference>
<sequence>MDGHGDYSPLDRPRLLTSGLEGGASGSGQSSHPGGGSVHLTVTELAARAATPTTLSTLAQYQSRYGLPPTALPGSSYAIMSSVLSGAHGPDARKALMPDLHHYWSTHTESFPRYLMAGGLYPPYPPLFPATDSLSLLGAGVACVSGGAGPSPTHHAVQYQRILEMHKDAYLASMTVAAANHHPALYGLNPGGLNPFLEQNQSSQHSTAPISLVKQEPKELSSPAEKPGKHLERHSSLDLDYSRSGKEGAISHSAHHMKGKMSPSTSSSTLTSSLGSSGKHDKKVTPVTTSASCSNNPQSLKRSSSSTSMNSAPRQPQDHLRTKPSSPASSRASPTVFSGSSKILGSHSSSSSNPNKKNKSSTHTKIWKGSERQQNVSVPPETQSHLPRVNLPSQGSAHAIPLATVQHDGILLSALASPSSAAASSANSSMLTSIKHTADRSNRLSTSTKEAVESASDAGVSWTPERQLAESVSPGNERTNETCPSNASVEQCEDRLIGPCSSREDSSDIVVDSTEETSRISTKSEHDRAIEETIERVASAADSDVEATADSGPFPCPGRLGSISLLVPPVISIVKSDATGAVSSSVSSGGNRTVCAKTLNIPSITASGSLGSRNISKQANASALPFYHTKGVRRVHATTYVPEIGIFKGPSIKSFTKNSLSLPPSTASTASLEDRCRPDPKYLQVSPLVVGHDRTDSSTPSPASLTPDAISNGMNIGEISSSLDTASVDSQSVRSQSVTSVHSLKEEYDDLSDDEVKGLVIDDDAVDNSDDVVSQVGHKTPDSGPLDGDEQRDKSDDRPIISAQIDNPSILGVSERTSTSPCNKTSVHMIKVGNEAKMNSKVPSEIGEPKLYFNEAIDYSLPKNLLLRRTSSQSSASTAAHHDIGAADLPSSLSTCKNSSSVDKRGHSAHKKTPPPFKPFVSHSASSAALQSCTKLLNTRQAVRVGSSKSSSSSCKISSMACKPEQTALKTSCHGLDKKTPRRHLKTDSSQPVSRCDSAPPIVGSSTVLTSAVSLTKSHVIGDGRCSKLSLDLPDRTESSNDHSLGNTIPVGIAVAQIRPHHVHTSRDYQASESRGHDVRLSSGGGKPQGSQTTTTEPLPPNLVTGHNVNSSSWITQMPFTIHQALNTAGGAAFGASHYPVTPPSGFKFTQDSITGQIYLVATGVDTGVWHNNNLTSTTGTGNPHFTANSGLPSVTSPDNKIVITKEEANPVVSGDSVPDQIISTTDTNVVAADAVKHQTLVQQFISVKGVPTPSFTSATAATALVSPVTGHSATTTTTPFVDIKAGPTSVQSRGCSPIQFEDTLSPLAILSTLSAAKRTSLCSIGVQTCDNLVQTDEKNVSSKLSLNDQGVQTLTTDLSALNPLSVQCPDLDSVVDHLTPKANVERTSYNPFTDPQILQAADGLELLSALAEKRPKCSSLDDPKRIFPSPSDSFKSDTASILAIDDTLSPGDTELKSGQCTPRREVRRDLSPKWSLPKKETPSLAFGDFKAPSGKEELCSDSSDVRVKMAEVQRQYKEKQKKLAKLQNKKNEDGLQNKRGPGRPPKKKQGSKKSDDDSSSSSSKTKDHSGHNQHKKKRPAEELVDRVFRKLPPVVKPCKVSRSIHYVKSKTGPFFKRKSASSSVKRNKDLFGFDESNWPSFSERKHQEKVKVSAVQGEKHKHKHKFSSSHSADSKHLVSGNIFESINNEFIERRGRPAKNGSLKETKLSSTSLLMVKTEPSFLQSSQDSGLGLLAKFALTPTTQLTSPTATLSTLTLATTATCSTHVTVMSQLSTTSFSSNSSIYGSMYNNIYHITSSSSTPAITFGSRSSLMSSANSSLMSFSSPGLSAAMKVSASTPISTSQTALAASSVLSQALSGSQGTAAVWTASVSPPCVNHSSSAEESSGTPCGSEASPHKRKHEDDSDTDTSESSPNKKRKPGRPKKINPDLSTGGTETIWAKKSSNLGLLQVSDSNSGVKDIDNKKPLDLNSMKPLFLDEEWTRRRSERIFLSETSPQPSPAISPSPRGEPVWKLSNFMPKSKKILDVNKSVKDGDGKDQSNSSQKQAPTTATVVNVVKTEETPMPSLSAFSWSPVPKLQEATSVKSEKDVPKVEDSNSSQTSSSHKPKKSLERVKDSSKEREKKKAEKTKKVKSKEETQIHDQPPVLVKKEKRAEEHSKIKLQKAKSLHDLTQRVKKKYSKANKKQDEQTQPKKGKKRRNASTDSSDNDNRPLSSYRDEPPTPEPRSCKLQTNDLREGLKVLYLNDGLFYEGIVKAIQPPDVYGVLTAGQRGSRPHILCQEEVLKDAVLDVRPDSIRHLPEGTRVCAFWSQQFSCLYPGTVTKSSPCSSSNSTEAVFVEFDDGDSGKIPIGHIRLLPSDFPIVEYEPDPLANIPKRRRQATSELTENKKSSEASKSVKSDRKQQEKEEDQEEKSDTDESTAPETSTRFWRWLGTSTKRPGLKGKAKKVFYRSITRGKEIITVGDSAVFVSTGRVNCPFIGRIQSLWQGWNGQMMVKVQWYYHPEETQSNKKLSDPKNALFESHHEDENDVQTISHRCQVLRYAQFKKRHTKASKKGRTLGANIFYVAGFYDPSFKELKFYPGVS</sequence>
<reference evidence="3" key="1">
    <citation type="submission" date="2020-05" db="UniProtKB">
        <authorList>
            <consortium name="EnsemblMetazoa"/>
        </authorList>
    </citation>
    <scope>IDENTIFICATION</scope>
    <source>
        <strain evidence="3">BB02</strain>
    </source>
</reference>
<feature type="region of interest" description="Disordered" evidence="1">
    <location>
        <begin position="2372"/>
        <end position="2430"/>
    </location>
</feature>
<evidence type="ECO:0000313" key="4">
    <source>
        <dbReference type="Proteomes" id="UP000076420"/>
    </source>
</evidence>
<feature type="compositionally biased region" description="Basic and acidic residues" evidence="1">
    <location>
        <begin position="1494"/>
        <end position="1504"/>
    </location>
</feature>
<feature type="region of interest" description="Disordered" evidence="1">
    <location>
        <begin position="214"/>
        <end position="393"/>
    </location>
</feature>
<dbReference type="InterPro" id="IPR056841">
    <property type="entry name" value="TNRC18_BAHCC1-like_SH3"/>
</dbReference>
<feature type="domain" description="BAH" evidence="2">
    <location>
        <begin position="2459"/>
        <end position="2582"/>
    </location>
</feature>